<dbReference type="GO" id="GO:0032267">
    <property type="term" value="F:tRNA(Ile)-lysidine synthase activity"/>
    <property type="evidence" value="ECO:0007669"/>
    <property type="project" value="UniProtKB-EC"/>
</dbReference>
<comment type="caution">
    <text evidence="10">The sequence shown here is derived from an EMBL/GenBank/DDBJ whole genome shotgun (WGS) entry which is preliminary data.</text>
</comment>
<dbReference type="SUPFAM" id="SSF52402">
    <property type="entry name" value="Adenine nucleotide alpha hydrolases-like"/>
    <property type="match status" value="1"/>
</dbReference>
<accession>A0A660LHD7</accession>
<dbReference type="Proteomes" id="UP000278962">
    <property type="component" value="Unassembled WGS sequence"/>
</dbReference>
<reference evidence="10 11" key="1">
    <citation type="submission" date="2018-10" db="EMBL/GenBank/DDBJ databases">
        <title>Genomic Encyclopedia of Archaeal and Bacterial Type Strains, Phase II (KMG-II): from individual species to whole genera.</title>
        <authorList>
            <person name="Goeker M."/>
        </authorList>
    </citation>
    <scope>NUCLEOTIDE SEQUENCE [LARGE SCALE GENOMIC DNA]</scope>
    <source>
        <strain evidence="10 11">DSM 14954</strain>
    </source>
</reference>
<dbReference type="GO" id="GO:0006400">
    <property type="term" value="P:tRNA modification"/>
    <property type="evidence" value="ECO:0007669"/>
    <property type="project" value="UniProtKB-UniRule"/>
</dbReference>
<dbReference type="RefSeq" id="WP_121252165.1">
    <property type="nucleotide sequence ID" value="NZ_RBIL01000001.1"/>
</dbReference>
<evidence type="ECO:0000256" key="1">
    <source>
        <dbReference type="ARBA" id="ARBA00004496"/>
    </source>
</evidence>
<dbReference type="PANTHER" id="PTHR43033:SF1">
    <property type="entry name" value="TRNA(ILE)-LYSIDINE SYNTHASE-RELATED"/>
    <property type="match status" value="1"/>
</dbReference>
<dbReference type="GO" id="GO:0005737">
    <property type="term" value="C:cytoplasm"/>
    <property type="evidence" value="ECO:0007669"/>
    <property type="project" value="UniProtKB-SubCell"/>
</dbReference>
<dbReference type="InterPro" id="IPR012094">
    <property type="entry name" value="tRNA_Ile_lys_synt"/>
</dbReference>
<name>A0A660LHD7_9ACTN</name>
<comment type="subcellular location">
    <subcellularLocation>
        <location evidence="1 8">Cytoplasm</location>
    </subcellularLocation>
</comment>
<dbReference type="SMART" id="SM00977">
    <property type="entry name" value="TilS_C"/>
    <property type="match status" value="1"/>
</dbReference>
<dbReference type="SUPFAM" id="SSF56037">
    <property type="entry name" value="PheT/TilS domain"/>
    <property type="match status" value="1"/>
</dbReference>
<dbReference type="OrthoDB" id="5244702at2"/>
<dbReference type="Gene3D" id="3.40.50.620">
    <property type="entry name" value="HUPs"/>
    <property type="match status" value="1"/>
</dbReference>
<keyword evidence="6 8" id="KW-0067">ATP-binding</keyword>
<comment type="function">
    <text evidence="8">Ligates lysine onto the cytidine present at position 34 of the AUA codon-specific tRNA(Ile) that contains the anticodon CAU, in an ATP-dependent manner. Cytidine is converted to lysidine, thus changing the amino acid specificity of the tRNA from methionine to isoleucine.</text>
</comment>
<dbReference type="Pfam" id="PF01171">
    <property type="entry name" value="ATP_bind_3"/>
    <property type="match status" value="1"/>
</dbReference>
<dbReference type="NCBIfam" id="TIGR02433">
    <property type="entry name" value="lysidine_TilS_C"/>
    <property type="match status" value="1"/>
</dbReference>
<keyword evidence="2 8" id="KW-0963">Cytoplasm</keyword>
<evidence type="ECO:0000313" key="11">
    <source>
        <dbReference type="Proteomes" id="UP000278962"/>
    </source>
</evidence>
<keyword evidence="4 8" id="KW-0819">tRNA processing</keyword>
<evidence type="ECO:0000256" key="8">
    <source>
        <dbReference type="HAMAP-Rule" id="MF_01161"/>
    </source>
</evidence>
<sequence length="404" mass="42490">MSVAADVEARVAATGLLAGPTVVLLSGGRDSVCLLDLAVRLAGPVRALHVNYGLRAEADADEAHCVALCARLGVPLEVRRAGVPEGNVQAWARDVRYAAAHALEGAIATGHTATDQAETVLYRLIASPGRRALLGMEARSGRVVRPLLGVTRAETAAYCAERERPYVDDASNPTSTRGRIRAILELHPAAEANVADTLAQLRDEAEVLDALIDPDADLTTLSPALARLTVQRVAGVAPARYMEEILALARRGGTGHVDLPGARVTVEYGRVRAEPLEGEPSRAAVAPARLPVPGEVAFAGGVVTAELGAFDVADGTLAADALAASLDVRPWRAGDRMRPLGLDGTKSLQDLFTDRKVPRAARHQLPVVLSEGEIAWVPGVATGARFRVNAATKLRARLHWSPGS</sequence>
<evidence type="ECO:0000256" key="3">
    <source>
        <dbReference type="ARBA" id="ARBA00022598"/>
    </source>
</evidence>
<feature type="domain" description="Lysidine-tRNA(Ile) synthetase C-terminal" evidence="9">
    <location>
        <begin position="326"/>
        <end position="400"/>
    </location>
</feature>
<comment type="catalytic activity">
    <reaction evidence="7 8">
        <text>cytidine(34) in tRNA(Ile2) + L-lysine + ATP = lysidine(34) in tRNA(Ile2) + AMP + diphosphate + H(+)</text>
        <dbReference type="Rhea" id="RHEA:43744"/>
        <dbReference type="Rhea" id="RHEA-COMP:10625"/>
        <dbReference type="Rhea" id="RHEA-COMP:10670"/>
        <dbReference type="ChEBI" id="CHEBI:15378"/>
        <dbReference type="ChEBI" id="CHEBI:30616"/>
        <dbReference type="ChEBI" id="CHEBI:32551"/>
        <dbReference type="ChEBI" id="CHEBI:33019"/>
        <dbReference type="ChEBI" id="CHEBI:82748"/>
        <dbReference type="ChEBI" id="CHEBI:83665"/>
        <dbReference type="ChEBI" id="CHEBI:456215"/>
        <dbReference type="EC" id="6.3.4.19"/>
    </reaction>
</comment>
<dbReference type="Pfam" id="PF11734">
    <property type="entry name" value="TilS_C"/>
    <property type="match status" value="1"/>
</dbReference>
<evidence type="ECO:0000259" key="9">
    <source>
        <dbReference type="SMART" id="SM00977"/>
    </source>
</evidence>
<dbReference type="CDD" id="cd01992">
    <property type="entry name" value="TilS_N"/>
    <property type="match status" value="1"/>
</dbReference>
<dbReference type="GO" id="GO:0005524">
    <property type="term" value="F:ATP binding"/>
    <property type="evidence" value="ECO:0007669"/>
    <property type="project" value="UniProtKB-UniRule"/>
</dbReference>
<dbReference type="AlphaFoldDB" id="A0A660LHD7"/>
<evidence type="ECO:0000256" key="7">
    <source>
        <dbReference type="ARBA" id="ARBA00048539"/>
    </source>
</evidence>
<dbReference type="InterPro" id="IPR012796">
    <property type="entry name" value="Lysidine-tRNA-synth_C"/>
</dbReference>
<dbReference type="EC" id="6.3.4.19" evidence="8"/>
<dbReference type="InterPro" id="IPR014729">
    <property type="entry name" value="Rossmann-like_a/b/a_fold"/>
</dbReference>
<gene>
    <name evidence="8" type="primary">tilS</name>
    <name evidence="10" type="ORF">C8N24_3627</name>
</gene>
<dbReference type="InterPro" id="IPR011063">
    <property type="entry name" value="TilS/TtcA_N"/>
</dbReference>
<dbReference type="HAMAP" id="MF_01161">
    <property type="entry name" value="tRNA_Ile_lys_synt"/>
    <property type="match status" value="1"/>
</dbReference>
<comment type="domain">
    <text evidence="8">The N-terminal region contains the highly conserved SGGXDS motif, predicted to be a P-loop motif involved in ATP binding.</text>
</comment>
<evidence type="ECO:0000256" key="2">
    <source>
        <dbReference type="ARBA" id="ARBA00022490"/>
    </source>
</evidence>
<evidence type="ECO:0000256" key="5">
    <source>
        <dbReference type="ARBA" id="ARBA00022741"/>
    </source>
</evidence>
<dbReference type="EMBL" id="RBIL01000001">
    <property type="protein sequence ID" value="RKQ93756.1"/>
    <property type="molecule type" value="Genomic_DNA"/>
</dbReference>
<evidence type="ECO:0000313" key="10">
    <source>
        <dbReference type="EMBL" id="RKQ93756.1"/>
    </source>
</evidence>
<organism evidence="10 11">
    <name type="scientific">Solirubrobacter pauli</name>
    <dbReference type="NCBI Taxonomy" id="166793"/>
    <lineage>
        <taxon>Bacteria</taxon>
        <taxon>Bacillati</taxon>
        <taxon>Actinomycetota</taxon>
        <taxon>Thermoleophilia</taxon>
        <taxon>Solirubrobacterales</taxon>
        <taxon>Solirubrobacteraceae</taxon>
        <taxon>Solirubrobacter</taxon>
    </lineage>
</organism>
<evidence type="ECO:0000256" key="6">
    <source>
        <dbReference type="ARBA" id="ARBA00022840"/>
    </source>
</evidence>
<proteinExistence type="inferred from homology"/>
<comment type="similarity">
    <text evidence="8">Belongs to the tRNA(Ile)-lysidine synthase family.</text>
</comment>
<keyword evidence="5 8" id="KW-0547">Nucleotide-binding</keyword>
<evidence type="ECO:0000256" key="4">
    <source>
        <dbReference type="ARBA" id="ARBA00022694"/>
    </source>
</evidence>
<keyword evidence="11" id="KW-1185">Reference proteome</keyword>
<dbReference type="NCBIfam" id="TIGR02432">
    <property type="entry name" value="lysidine_TilS_N"/>
    <property type="match status" value="1"/>
</dbReference>
<dbReference type="PANTHER" id="PTHR43033">
    <property type="entry name" value="TRNA(ILE)-LYSIDINE SYNTHASE-RELATED"/>
    <property type="match status" value="1"/>
</dbReference>
<keyword evidence="3 8" id="KW-0436">Ligase</keyword>
<dbReference type="InterPro" id="IPR012795">
    <property type="entry name" value="tRNA_Ile_lys_synt_N"/>
</dbReference>
<feature type="binding site" evidence="8">
    <location>
        <begin position="26"/>
        <end position="31"/>
    </location>
    <ligand>
        <name>ATP</name>
        <dbReference type="ChEBI" id="CHEBI:30616"/>
    </ligand>
</feature>
<protein>
    <recommendedName>
        <fullName evidence="8">tRNA(Ile)-lysidine synthase</fullName>
        <ecNumber evidence="8">6.3.4.19</ecNumber>
    </recommendedName>
    <alternativeName>
        <fullName evidence="8">tRNA(Ile)-2-lysyl-cytidine synthase</fullName>
    </alternativeName>
    <alternativeName>
        <fullName evidence="8">tRNA(Ile)-lysidine synthetase</fullName>
    </alternativeName>
</protein>